<organism evidence="1 2">
    <name type="scientific">Sclerotinia borealis (strain F-4128)</name>
    <dbReference type="NCBI Taxonomy" id="1432307"/>
    <lineage>
        <taxon>Eukaryota</taxon>
        <taxon>Fungi</taxon>
        <taxon>Dikarya</taxon>
        <taxon>Ascomycota</taxon>
        <taxon>Pezizomycotina</taxon>
        <taxon>Leotiomycetes</taxon>
        <taxon>Helotiales</taxon>
        <taxon>Sclerotiniaceae</taxon>
        <taxon>Sclerotinia</taxon>
    </lineage>
</organism>
<evidence type="ECO:0000313" key="2">
    <source>
        <dbReference type="Proteomes" id="UP000019487"/>
    </source>
</evidence>
<protein>
    <submittedName>
        <fullName evidence="1">Uncharacterized protein</fullName>
    </submittedName>
</protein>
<accession>W9CR07</accession>
<keyword evidence="2" id="KW-1185">Reference proteome</keyword>
<dbReference type="Proteomes" id="UP000019487">
    <property type="component" value="Unassembled WGS sequence"/>
</dbReference>
<comment type="caution">
    <text evidence="1">The sequence shown here is derived from an EMBL/GenBank/DDBJ whole genome shotgun (WGS) entry which is preliminary data.</text>
</comment>
<reference evidence="1 2" key="1">
    <citation type="journal article" date="2014" name="Genome Announc.">
        <title>Draft genome sequence of Sclerotinia borealis, a psychrophilic plant pathogenic fungus.</title>
        <authorList>
            <person name="Mardanov A.V."/>
            <person name="Beletsky A.V."/>
            <person name="Kadnikov V.V."/>
            <person name="Ignatov A.N."/>
            <person name="Ravin N.V."/>
        </authorList>
    </citation>
    <scope>NUCLEOTIDE SEQUENCE [LARGE SCALE GENOMIC DNA]</scope>
    <source>
        <strain evidence="2">F-4157</strain>
    </source>
</reference>
<name>W9CR07_SCLBF</name>
<sequence>MEESAQSRRQATIQRIALFFSNSQCVDLTKFMKEWFNVNQMYHRDLFVIQKQTELCDKFKTKEARFLRRNDHMKQLLGRYKSQRKECTEEARADFETHLIDHAKFDSDHDDVVGVAKTADELIFGASQKDWLLEAYQYFCLRVEQGIITIRERLVEYKTKLVELVEEHAKIVPSWRSMESHYRCIGELKEKQGKFTLPYAKWTEEKWRQAYDRKWRDEEAQAEAFEMLELLGKAPKTKDVATQTEHFDIMMWVGL</sequence>
<evidence type="ECO:0000313" key="1">
    <source>
        <dbReference type="EMBL" id="ESZ97039.1"/>
    </source>
</evidence>
<gene>
    <name evidence="1" type="ORF">SBOR_2584</name>
</gene>
<dbReference type="HOGENOM" id="CLU_1090535_0_0_1"/>
<dbReference type="EMBL" id="AYSA01000105">
    <property type="protein sequence ID" value="ESZ97039.1"/>
    <property type="molecule type" value="Genomic_DNA"/>
</dbReference>
<dbReference type="AlphaFoldDB" id="W9CR07"/>
<proteinExistence type="predicted"/>